<sequence>MSQSPLSASVNDTRAAPASTARPGWLREPLLHFLVLGAILFGVDHYLVTRVDDPRTIVVGASVDAEAKQLFKASRGRDPNAEELAALRRVWLDNEVLYREGLILQMDKGDSAIRERVIFKALSVVDANTKLPPVTDDVLRQWFDARRAKYDEPPRFDFQEAVLSGDASEAGIRAFVDKLNAGTPGEAEAGLRVFKGRPRSNVEQSYGPEFAKALEAAAPQAWLALKSKDGWRAVRLAQMTPAKPAVFEVLRNVVQQDWTDATMAEQRSAAVRGLMGKYKVIFEGDAK</sequence>
<dbReference type="AlphaFoldDB" id="A0A4R6RHE4"/>
<reference evidence="2 3" key="1">
    <citation type="submission" date="2019-03" db="EMBL/GenBank/DDBJ databases">
        <title>Genomic Encyclopedia of Type Strains, Phase IV (KMG-IV): sequencing the most valuable type-strain genomes for metagenomic binning, comparative biology and taxonomic classification.</title>
        <authorList>
            <person name="Goeker M."/>
        </authorList>
    </citation>
    <scope>NUCLEOTIDE SEQUENCE [LARGE SCALE GENOMIC DNA]</scope>
    <source>
        <strain evidence="2 3">DSM 11901</strain>
    </source>
</reference>
<gene>
    <name evidence="2" type="ORF">EV672_102163</name>
</gene>
<dbReference type="OrthoDB" id="196786at2"/>
<evidence type="ECO:0000313" key="3">
    <source>
        <dbReference type="Proteomes" id="UP000294593"/>
    </source>
</evidence>
<evidence type="ECO:0000259" key="1">
    <source>
        <dbReference type="Pfam" id="PF13145"/>
    </source>
</evidence>
<dbReference type="RefSeq" id="WP_133606781.1">
    <property type="nucleotide sequence ID" value="NZ_SNXW01000002.1"/>
</dbReference>
<evidence type="ECO:0000313" key="2">
    <source>
        <dbReference type="EMBL" id="TDP85813.1"/>
    </source>
</evidence>
<feature type="domain" description="PpiC" evidence="1">
    <location>
        <begin position="134"/>
        <end position="248"/>
    </location>
</feature>
<dbReference type="InterPro" id="IPR000297">
    <property type="entry name" value="PPIase_PpiC"/>
</dbReference>
<dbReference type="Pfam" id="PF13145">
    <property type="entry name" value="Rotamase_2"/>
    <property type="match status" value="1"/>
</dbReference>
<dbReference type="EMBL" id="SNXW01000002">
    <property type="protein sequence ID" value="TDP85813.1"/>
    <property type="molecule type" value="Genomic_DNA"/>
</dbReference>
<name>A0A4R6RHE4_9BURK</name>
<dbReference type="Proteomes" id="UP000294593">
    <property type="component" value="Unassembled WGS sequence"/>
</dbReference>
<protein>
    <submittedName>
        <fullName evidence="2">Parvulin-like peptidyl-prolyl cis-trans isomerase protein</fullName>
    </submittedName>
</protein>
<organism evidence="2 3">
    <name type="scientific">Aquabacterium commune</name>
    <dbReference type="NCBI Taxonomy" id="70586"/>
    <lineage>
        <taxon>Bacteria</taxon>
        <taxon>Pseudomonadati</taxon>
        <taxon>Pseudomonadota</taxon>
        <taxon>Betaproteobacteria</taxon>
        <taxon>Burkholderiales</taxon>
        <taxon>Aquabacterium</taxon>
    </lineage>
</organism>
<accession>A0A4R6RHE4</accession>
<dbReference type="GO" id="GO:0003755">
    <property type="term" value="F:peptidyl-prolyl cis-trans isomerase activity"/>
    <property type="evidence" value="ECO:0007669"/>
    <property type="project" value="InterPro"/>
</dbReference>
<comment type="caution">
    <text evidence="2">The sequence shown here is derived from an EMBL/GenBank/DDBJ whole genome shotgun (WGS) entry which is preliminary data.</text>
</comment>
<proteinExistence type="predicted"/>
<keyword evidence="3" id="KW-1185">Reference proteome</keyword>
<keyword evidence="2" id="KW-0413">Isomerase</keyword>